<feature type="compositionally biased region" description="Gly residues" evidence="1">
    <location>
        <begin position="223"/>
        <end position="233"/>
    </location>
</feature>
<dbReference type="GO" id="GO:0003676">
    <property type="term" value="F:nucleic acid binding"/>
    <property type="evidence" value="ECO:0007669"/>
    <property type="project" value="InterPro"/>
</dbReference>
<feature type="region of interest" description="Disordered" evidence="1">
    <location>
        <begin position="146"/>
        <end position="345"/>
    </location>
</feature>
<dbReference type="InterPro" id="IPR012340">
    <property type="entry name" value="NA-bd_OB-fold"/>
</dbReference>
<reference evidence="3" key="1">
    <citation type="journal article" date="2014" name="PLoS Negl. Trop. Dis.">
        <title>An updated insight into the Sialotranscriptome of Triatoma infestans: developmental stage and geographic variations.</title>
        <authorList>
            <person name="Schwarz A."/>
            <person name="Medrano-Mercado N."/>
            <person name="Schaub G.A."/>
            <person name="Struchiner C.J."/>
            <person name="Bargues M.D."/>
            <person name="Levy M.Z."/>
            <person name="Ribeiro J.M."/>
        </authorList>
    </citation>
    <scope>NUCLEOTIDE SEQUENCE</scope>
    <source>
        <strain evidence="3">Chile</strain>
        <tissue evidence="3">Salivary glands</tissue>
    </source>
</reference>
<feature type="compositionally biased region" description="Polar residues" evidence="1">
    <location>
        <begin position="259"/>
        <end position="271"/>
    </location>
</feature>
<feature type="compositionally biased region" description="Low complexity" evidence="1">
    <location>
        <begin position="159"/>
        <end position="173"/>
    </location>
</feature>
<dbReference type="PRINTS" id="PR00050">
    <property type="entry name" value="COLDSHOCK"/>
</dbReference>
<feature type="region of interest" description="Disordered" evidence="1">
    <location>
        <begin position="1"/>
        <end position="47"/>
    </location>
</feature>
<feature type="compositionally biased region" description="Polar residues" evidence="1">
    <location>
        <begin position="335"/>
        <end position="345"/>
    </location>
</feature>
<dbReference type="PANTHER" id="PTHR11544">
    <property type="entry name" value="COLD SHOCK DOMAIN CONTAINING PROTEINS"/>
    <property type="match status" value="1"/>
</dbReference>
<evidence type="ECO:0000256" key="1">
    <source>
        <dbReference type="SAM" id="MobiDB-lite"/>
    </source>
</evidence>
<dbReference type="Gene3D" id="2.40.50.140">
    <property type="entry name" value="Nucleic acid-binding proteins"/>
    <property type="match status" value="1"/>
</dbReference>
<dbReference type="SUPFAM" id="SSF50249">
    <property type="entry name" value="Nucleic acid-binding proteins"/>
    <property type="match status" value="1"/>
</dbReference>
<dbReference type="InterPro" id="IPR019844">
    <property type="entry name" value="CSD_CS"/>
</dbReference>
<sequence length="345" mass="35965">MVVVSIADDTPNSGTGGGTATPAVNNNGQEKETTQGSGGGGSKGQTTKPYLALKVTGTVKWFNVKSGYGFINRKDTGEDVFVHQSAIIKNNPKKAVRSVGDGETVEFDVVAGEKGNEAANVTGENGAAVKGSPYAADKRRGFRQWYLRSGPPRQGGNRGSQSGSAHPNNADGAEGNEGGAGSAESKPRRYRNRRFVSRGGGGGYFQRRNNQAAKNGDKAGGKQTDGGEGGGGDEGNEGSVGPENRSRGDGGNRRYALNYQGNRSHVFSNKQPRLRGGNHQGRQGGEQGGNKDGDVGGEGGSEQRGGGRGPRGGRGGRIRPRYRRPQYNKEAPQQAVVNTTDESTA</sequence>
<feature type="compositionally biased region" description="Basic residues" evidence="1">
    <location>
        <begin position="314"/>
        <end position="326"/>
    </location>
</feature>
<dbReference type="Pfam" id="PF00313">
    <property type="entry name" value="CSD"/>
    <property type="match status" value="1"/>
</dbReference>
<dbReference type="PROSITE" id="PS00352">
    <property type="entry name" value="CSD_1"/>
    <property type="match status" value="1"/>
</dbReference>
<evidence type="ECO:0000313" key="3">
    <source>
        <dbReference type="EMBL" id="JAC18610.1"/>
    </source>
</evidence>
<proteinExistence type="evidence at transcript level"/>
<dbReference type="EMBL" id="GBBI01000102">
    <property type="protein sequence ID" value="JAC18610.1"/>
    <property type="molecule type" value="mRNA"/>
</dbReference>
<dbReference type="InterPro" id="IPR011129">
    <property type="entry name" value="CSD"/>
</dbReference>
<dbReference type="PROSITE" id="PS51857">
    <property type="entry name" value="CSD_2"/>
    <property type="match status" value="1"/>
</dbReference>
<feature type="compositionally biased region" description="Gly residues" evidence="1">
    <location>
        <begin position="295"/>
        <end position="313"/>
    </location>
</feature>
<evidence type="ECO:0000259" key="2">
    <source>
        <dbReference type="PROSITE" id="PS51857"/>
    </source>
</evidence>
<dbReference type="InterPro" id="IPR050181">
    <property type="entry name" value="Cold_shock_domain"/>
</dbReference>
<dbReference type="AlphaFoldDB" id="A0A023FB79"/>
<dbReference type="InterPro" id="IPR002059">
    <property type="entry name" value="CSP_DNA-bd"/>
</dbReference>
<name>A0A023FB79_TRIIF</name>
<dbReference type="FunFam" id="2.40.50.140:FF:000274">
    <property type="entry name" value="Mitochondrial RNA binding protein"/>
    <property type="match status" value="1"/>
</dbReference>
<protein>
    <submittedName>
        <fullName evidence="3">Putative nuclease-sensitive element-binding protein 1</fullName>
    </submittedName>
</protein>
<dbReference type="SMART" id="SM00357">
    <property type="entry name" value="CSP"/>
    <property type="match status" value="1"/>
</dbReference>
<accession>A0A023FB79</accession>
<feature type="compositionally biased region" description="Gly residues" evidence="1">
    <location>
        <begin position="278"/>
        <end position="288"/>
    </location>
</feature>
<dbReference type="CDD" id="cd04458">
    <property type="entry name" value="CSP_CDS"/>
    <property type="match status" value="1"/>
</dbReference>
<organism evidence="3">
    <name type="scientific">Triatoma infestans</name>
    <name type="common">Assassin bug</name>
    <dbReference type="NCBI Taxonomy" id="30076"/>
    <lineage>
        <taxon>Eukaryota</taxon>
        <taxon>Metazoa</taxon>
        <taxon>Ecdysozoa</taxon>
        <taxon>Arthropoda</taxon>
        <taxon>Hexapoda</taxon>
        <taxon>Insecta</taxon>
        <taxon>Pterygota</taxon>
        <taxon>Neoptera</taxon>
        <taxon>Paraneoptera</taxon>
        <taxon>Hemiptera</taxon>
        <taxon>Heteroptera</taxon>
        <taxon>Panheteroptera</taxon>
        <taxon>Cimicomorpha</taxon>
        <taxon>Reduviidae</taxon>
        <taxon>Triatominae</taxon>
        <taxon>Triatoma</taxon>
    </lineage>
</organism>
<feature type="domain" description="CSD" evidence="2">
    <location>
        <begin position="54"/>
        <end position="123"/>
    </location>
</feature>